<comment type="caution">
    <text evidence="3">The sequence shown here is derived from an EMBL/GenBank/DDBJ whole genome shotgun (WGS) entry which is preliminary data.</text>
</comment>
<name>A0A967AD40_9FLAO</name>
<accession>A0A967AD40</accession>
<feature type="domain" description="Organic solvent tolerance-like N-terminal" evidence="2">
    <location>
        <begin position="45"/>
        <end position="180"/>
    </location>
</feature>
<dbReference type="Proteomes" id="UP000643701">
    <property type="component" value="Unassembled WGS sequence"/>
</dbReference>
<protein>
    <submittedName>
        <fullName evidence="3">OstA-like protein</fullName>
    </submittedName>
</protein>
<keyword evidence="4" id="KW-1185">Reference proteome</keyword>
<evidence type="ECO:0000313" key="4">
    <source>
        <dbReference type="Proteomes" id="UP000643701"/>
    </source>
</evidence>
<dbReference type="RefSeq" id="WP_166399380.1">
    <property type="nucleotide sequence ID" value="NZ_JAANAS010000024.1"/>
</dbReference>
<dbReference type="Pfam" id="PF13100">
    <property type="entry name" value="OstA_2"/>
    <property type="match status" value="1"/>
</dbReference>
<sequence length="581" mass="67177">MKYFSFIIAFYCFSLIYAQEQQPIHYESDRTRMDEENFPGAFIFTKVKNQVYFNHEGIEVWCDQALFYKSDEFFKAYGNVKMMQGDTITLTSKYAEYNGTTQFAFASEDVVLTSPSNTLVTDTLFFNREKQESYYRSGGKVKDSTNTIKSIVGRYYMEREKYAFRENVVVTNPDYEIHTDILDFYTDTGHAYLYGPSIITGEDSKIYCEKGFYDTQLDEGHFQQNASIDYETRNLKGDSIYFRQIDNFASATNNIKVTDTLNNSVVKGHYAEMYKDVDSLLITKNPIASSLQDKDSVHIASDILMVTGKSDQRILRAFNDARIFKKDLSGKADSIWSSESKGLTKMITNPILWAEESQITGDSIQLTSHLETNKIDSLKVFYDAFMVMKDSIEGYNQVKGKEMYALFNEDNQMHEVNFVKNTETIYYVREDDGNLVGIDKALSSAIKLKLENNEILDIYYFETVDSNLYPENEFPPNFRRLKGFLWRGDEMIRSKDDLFKGRSEIELVKIKGIKDPDSNKEEENGFFETKDGESLINPRSSFEEEINSDDGERQLKPKLKPKKELKSKKDIQLQEKPKPGN</sequence>
<proteinExistence type="predicted"/>
<dbReference type="AlphaFoldDB" id="A0A967AD40"/>
<reference evidence="3" key="1">
    <citation type="submission" date="2020-03" db="EMBL/GenBank/DDBJ databases">
        <title>Psychroflexus Maritimus sp. nov., isolate from marine sediment.</title>
        <authorList>
            <person name="Zhong Y.-L."/>
        </authorList>
    </citation>
    <scope>NUCLEOTIDE SEQUENCE</scope>
    <source>
        <strain evidence="3">C1</strain>
    </source>
</reference>
<dbReference type="InterPro" id="IPR005653">
    <property type="entry name" value="OstA-like_N"/>
</dbReference>
<organism evidence="3 4">
    <name type="scientific">Psychroflexus maritimus</name>
    <dbReference type="NCBI Taxonomy" id="2714865"/>
    <lineage>
        <taxon>Bacteria</taxon>
        <taxon>Pseudomonadati</taxon>
        <taxon>Bacteroidota</taxon>
        <taxon>Flavobacteriia</taxon>
        <taxon>Flavobacteriales</taxon>
        <taxon>Flavobacteriaceae</taxon>
        <taxon>Psychroflexus</taxon>
    </lineage>
</organism>
<dbReference type="Gene3D" id="2.60.450.10">
    <property type="entry name" value="Lipopolysaccharide (LPS) transport protein A like domain"/>
    <property type="match status" value="2"/>
</dbReference>
<feature type="compositionally biased region" description="Basic and acidic residues" evidence="1">
    <location>
        <begin position="562"/>
        <end position="581"/>
    </location>
</feature>
<gene>
    <name evidence="3" type="ORF">G7034_02390</name>
</gene>
<dbReference type="EMBL" id="JAANAS010000024">
    <property type="protein sequence ID" value="NGZ89098.1"/>
    <property type="molecule type" value="Genomic_DNA"/>
</dbReference>
<evidence type="ECO:0000256" key="1">
    <source>
        <dbReference type="SAM" id="MobiDB-lite"/>
    </source>
</evidence>
<evidence type="ECO:0000259" key="2">
    <source>
        <dbReference type="Pfam" id="PF13100"/>
    </source>
</evidence>
<feature type="region of interest" description="Disordered" evidence="1">
    <location>
        <begin position="516"/>
        <end position="581"/>
    </location>
</feature>
<feature type="compositionally biased region" description="Basic and acidic residues" evidence="1">
    <location>
        <begin position="516"/>
        <end position="533"/>
    </location>
</feature>
<evidence type="ECO:0000313" key="3">
    <source>
        <dbReference type="EMBL" id="NGZ89098.1"/>
    </source>
</evidence>